<proteinExistence type="predicted"/>
<dbReference type="SUPFAM" id="SSF53448">
    <property type="entry name" value="Nucleotide-diphospho-sugar transferases"/>
    <property type="match status" value="1"/>
</dbReference>
<organism evidence="1 2">
    <name type="scientific">Brevibacillus ruminantium</name>
    <dbReference type="NCBI Taxonomy" id="2950604"/>
    <lineage>
        <taxon>Bacteria</taxon>
        <taxon>Bacillati</taxon>
        <taxon>Bacillota</taxon>
        <taxon>Bacilli</taxon>
        <taxon>Bacillales</taxon>
        <taxon>Paenibacillaceae</taxon>
        <taxon>Brevibacillus</taxon>
    </lineage>
</organism>
<dbReference type="Proteomes" id="UP001056500">
    <property type="component" value="Chromosome"/>
</dbReference>
<dbReference type="Pfam" id="PF02348">
    <property type="entry name" value="CTP_transf_3"/>
    <property type="match status" value="1"/>
</dbReference>
<dbReference type="CDD" id="cd02513">
    <property type="entry name" value="CMP-NeuAc_Synthase"/>
    <property type="match status" value="1"/>
</dbReference>
<gene>
    <name evidence="1" type="ORF">NDK47_24970</name>
</gene>
<dbReference type="PANTHER" id="PTHR21485">
    <property type="entry name" value="HAD SUPERFAMILY MEMBERS CMAS AND KDSC"/>
    <property type="match status" value="1"/>
</dbReference>
<dbReference type="RefSeq" id="WP_251872414.1">
    <property type="nucleotide sequence ID" value="NZ_CP098755.1"/>
</dbReference>
<name>A0ABY4WKZ1_9BACL</name>
<protein>
    <submittedName>
        <fullName evidence="1">Acylneuraminate cytidylyltransferase family protein</fullName>
    </submittedName>
</protein>
<dbReference type="Gene3D" id="3.90.550.10">
    <property type="entry name" value="Spore Coat Polysaccharide Biosynthesis Protein SpsA, Chain A"/>
    <property type="match status" value="1"/>
</dbReference>
<keyword evidence="1" id="KW-0808">Transferase</keyword>
<evidence type="ECO:0000313" key="2">
    <source>
        <dbReference type="Proteomes" id="UP001056500"/>
    </source>
</evidence>
<accession>A0ABY4WKZ1</accession>
<dbReference type="InterPro" id="IPR050793">
    <property type="entry name" value="CMP-NeuNAc_synthase"/>
</dbReference>
<dbReference type="InterPro" id="IPR003329">
    <property type="entry name" value="Cytidylyl_trans"/>
</dbReference>
<keyword evidence="2" id="KW-1185">Reference proteome</keyword>
<dbReference type="PANTHER" id="PTHR21485:SF6">
    <property type="entry name" value="N-ACYLNEURAMINATE CYTIDYLYLTRANSFERASE-RELATED"/>
    <property type="match status" value="1"/>
</dbReference>
<sequence>MGDIETKTVSGFIDKAMKPSILAIIPARGGSKGIFRKNIRKIAGKPLISYTIEAAIQSPLIDRCIVSTEDEEIKQISLDSGAEVIDRPFELATDTALSEDVVRHVLEDCIKKGRLPDFFVLLQPTSPLRSEKYITDCIVMSLKHNSRCTISVTEVEHHPYKTFYEENGTLTPLKNRQSLSKPRQQLPRVVRQNGAIYFMETASFLEQNTFFIEPALPFYMENEISIDIDSENDMLFCEILMNSAKNGNR</sequence>
<dbReference type="EMBL" id="CP098755">
    <property type="protein sequence ID" value="USG65321.1"/>
    <property type="molecule type" value="Genomic_DNA"/>
</dbReference>
<keyword evidence="1" id="KW-0548">Nucleotidyltransferase</keyword>
<reference evidence="1" key="1">
    <citation type="submission" date="2022-06" db="EMBL/GenBank/DDBJ databases">
        <title>Genome sequencing of Brevibacillus sp. BB3-R1.</title>
        <authorList>
            <person name="Heo J."/>
            <person name="Lee D."/>
            <person name="Won M."/>
            <person name="Han B.-H."/>
            <person name="Hong S.-B."/>
            <person name="Kwon S.-W."/>
        </authorList>
    </citation>
    <scope>NUCLEOTIDE SEQUENCE</scope>
    <source>
        <strain evidence="1">BB3-R1</strain>
    </source>
</reference>
<dbReference type="GO" id="GO:0016779">
    <property type="term" value="F:nucleotidyltransferase activity"/>
    <property type="evidence" value="ECO:0007669"/>
    <property type="project" value="UniProtKB-KW"/>
</dbReference>
<dbReference type="InterPro" id="IPR029044">
    <property type="entry name" value="Nucleotide-diphossugar_trans"/>
</dbReference>
<evidence type="ECO:0000313" key="1">
    <source>
        <dbReference type="EMBL" id="USG65321.1"/>
    </source>
</evidence>